<feature type="region of interest" description="Disordered" evidence="1">
    <location>
        <begin position="129"/>
        <end position="164"/>
    </location>
</feature>
<proteinExistence type="predicted"/>
<evidence type="ECO:0000256" key="1">
    <source>
        <dbReference type="SAM" id="MobiDB-lite"/>
    </source>
</evidence>
<feature type="region of interest" description="Disordered" evidence="1">
    <location>
        <begin position="84"/>
        <end position="112"/>
    </location>
</feature>
<evidence type="ECO:0000313" key="2">
    <source>
        <dbReference type="EMBL" id="CEG39242.1"/>
    </source>
</evidence>
<keyword evidence="3" id="KW-1185">Reference proteome</keyword>
<dbReference type="EMBL" id="CCYD01000409">
    <property type="protein sequence ID" value="CEG39242.1"/>
    <property type="molecule type" value="Genomic_DNA"/>
</dbReference>
<sequence>MDLFSKAKEVFTGGGDPNKRGGKKDIDSILNKAIGTIEKYQIKEKAVEFAQKQVAKREKHQGGNGKKKDKSIVDKAVEAAEDFLAKQGHQPVASTSTWNGNTGHGSSVSHHDPFVKYESYEEYWSRRNNQSNNIPVQPNYKSTSSNTFHGRCAPASAPPYSSCV</sequence>
<name>A0A0P1AFN3_PLAHL</name>
<protein>
    <submittedName>
        <fullName evidence="2">Uncharacterized protein</fullName>
    </submittedName>
</protein>
<dbReference type="AlphaFoldDB" id="A0A0P1AFN3"/>
<accession>A0A0P1AFN3</accession>
<dbReference type="Proteomes" id="UP000054928">
    <property type="component" value="Unassembled WGS sequence"/>
</dbReference>
<feature type="compositionally biased region" description="Polar residues" evidence="1">
    <location>
        <begin position="129"/>
        <end position="148"/>
    </location>
</feature>
<organism evidence="2 3">
    <name type="scientific">Plasmopara halstedii</name>
    <name type="common">Downy mildew of sunflower</name>
    <dbReference type="NCBI Taxonomy" id="4781"/>
    <lineage>
        <taxon>Eukaryota</taxon>
        <taxon>Sar</taxon>
        <taxon>Stramenopiles</taxon>
        <taxon>Oomycota</taxon>
        <taxon>Peronosporomycetes</taxon>
        <taxon>Peronosporales</taxon>
        <taxon>Peronosporaceae</taxon>
        <taxon>Plasmopara</taxon>
    </lineage>
</organism>
<evidence type="ECO:0000313" key="3">
    <source>
        <dbReference type="Proteomes" id="UP000054928"/>
    </source>
</evidence>
<feature type="region of interest" description="Disordered" evidence="1">
    <location>
        <begin position="1"/>
        <end position="26"/>
    </location>
</feature>
<dbReference type="RefSeq" id="XP_024575611.1">
    <property type="nucleotide sequence ID" value="XM_024724767.1"/>
</dbReference>
<feature type="compositionally biased region" description="Basic and acidic residues" evidence="1">
    <location>
        <begin position="17"/>
        <end position="26"/>
    </location>
</feature>
<reference evidence="3" key="1">
    <citation type="submission" date="2014-09" db="EMBL/GenBank/DDBJ databases">
        <authorList>
            <person name="Sharma Rahul"/>
            <person name="Thines Marco"/>
        </authorList>
    </citation>
    <scope>NUCLEOTIDE SEQUENCE [LARGE SCALE GENOMIC DNA]</scope>
</reference>
<feature type="compositionally biased region" description="Polar residues" evidence="1">
    <location>
        <begin position="92"/>
        <end position="108"/>
    </location>
</feature>
<dbReference type="OrthoDB" id="10481637at2759"/>
<dbReference type="GeneID" id="36404350"/>